<sequence>MARASSYNALASSSWPLSSARRPRCRSTEWELGKRELASAMQNWASLSRLSAMKSSPAGKRDGTEVQRDRSDISDSAASKRDTASDGGLWDPNTGGRGQEKTTFTSKDHGTIIYKEGRLRWMEGFLTTGLTSDLSAIGILLLSSVSL</sequence>
<evidence type="ECO:0000256" key="1">
    <source>
        <dbReference type="SAM" id="MobiDB-lite"/>
    </source>
</evidence>
<organism evidence="2 3">
    <name type="scientific">Goodea atripinnis</name>
    <dbReference type="NCBI Taxonomy" id="208336"/>
    <lineage>
        <taxon>Eukaryota</taxon>
        <taxon>Metazoa</taxon>
        <taxon>Chordata</taxon>
        <taxon>Craniata</taxon>
        <taxon>Vertebrata</taxon>
        <taxon>Euteleostomi</taxon>
        <taxon>Actinopterygii</taxon>
        <taxon>Neopterygii</taxon>
        <taxon>Teleostei</taxon>
        <taxon>Neoteleostei</taxon>
        <taxon>Acanthomorphata</taxon>
        <taxon>Ovalentaria</taxon>
        <taxon>Atherinomorphae</taxon>
        <taxon>Cyprinodontiformes</taxon>
        <taxon>Goodeidae</taxon>
        <taxon>Goodea</taxon>
    </lineage>
</organism>
<feature type="region of interest" description="Disordered" evidence="1">
    <location>
        <begin position="50"/>
        <end position="106"/>
    </location>
</feature>
<accession>A0ABV0NB57</accession>
<feature type="compositionally biased region" description="Low complexity" evidence="1">
    <location>
        <begin position="9"/>
        <end position="20"/>
    </location>
</feature>
<name>A0ABV0NB57_9TELE</name>
<proteinExistence type="predicted"/>
<keyword evidence="3" id="KW-1185">Reference proteome</keyword>
<feature type="compositionally biased region" description="Basic and acidic residues" evidence="1">
    <location>
        <begin position="59"/>
        <end position="84"/>
    </location>
</feature>
<dbReference type="EMBL" id="JAHRIO010030823">
    <property type="protein sequence ID" value="MEQ2168296.1"/>
    <property type="molecule type" value="Genomic_DNA"/>
</dbReference>
<protein>
    <submittedName>
        <fullName evidence="2">Uncharacterized protein</fullName>
    </submittedName>
</protein>
<evidence type="ECO:0000313" key="3">
    <source>
        <dbReference type="Proteomes" id="UP001476798"/>
    </source>
</evidence>
<gene>
    <name evidence="2" type="ORF">GOODEAATRI_012836</name>
</gene>
<feature type="region of interest" description="Disordered" evidence="1">
    <location>
        <begin position="1"/>
        <end position="25"/>
    </location>
</feature>
<evidence type="ECO:0000313" key="2">
    <source>
        <dbReference type="EMBL" id="MEQ2168296.1"/>
    </source>
</evidence>
<comment type="caution">
    <text evidence="2">The sequence shown here is derived from an EMBL/GenBank/DDBJ whole genome shotgun (WGS) entry which is preliminary data.</text>
</comment>
<reference evidence="2 3" key="1">
    <citation type="submission" date="2021-06" db="EMBL/GenBank/DDBJ databases">
        <authorList>
            <person name="Palmer J.M."/>
        </authorList>
    </citation>
    <scope>NUCLEOTIDE SEQUENCE [LARGE SCALE GENOMIC DNA]</scope>
    <source>
        <strain evidence="2 3">GA_2019</strain>
        <tissue evidence="2">Muscle</tissue>
    </source>
</reference>
<dbReference type="Proteomes" id="UP001476798">
    <property type="component" value="Unassembled WGS sequence"/>
</dbReference>